<reference evidence="10" key="1">
    <citation type="journal article" date="2019" name="Int. J. Syst. Evol. Microbiol.">
        <title>The Global Catalogue of Microorganisms (GCM) 10K type strain sequencing project: providing services to taxonomists for standard genome sequencing and annotation.</title>
        <authorList>
            <consortium name="The Broad Institute Genomics Platform"/>
            <consortium name="The Broad Institute Genome Sequencing Center for Infectious Disease"/>
            <person name="Wu L."/>
            <person name="Ma J."/>
        </authorList>
    </citation>
    <scope>NUCLEOTIDE SEQUENCE [LARGE SCALE GENOMIC DNA]</scope>
    <source>
        <strain evidence="10">CGMCC 1.16855</strain>
    </source>
</reference>
<evidence type="ECO:0000256" key="6">
    <source>
        <dbReference type="SAM" id="MobiDB-lite"/>
    </source>
</evidence>
<evidence type="ECO:0000259" key="8">
    <source>
        <dbReference type="PROSITE" id="PS51352"/>
    </source>
</evidence>
<evidence type="ECO:0000256" key="3">
    <source>
        <dbReference type="ARBA" id="ARBA00022748"/>
    </source>
</evidence>
<feature type="region of interest" description="Disordered" evidence="6">
    <location>
        <begin position="1"/>
        <end position="27"/>
    </location>
</feature>
<dbReference type="Pfam" id="PF08534">
    <property type="entry name" value="Redoxin"/>
    <property type="match status" value="1"/>
</dbReference>
<dbReference type="SUPFAM" id="SSF52833">
    <property type="entry name" value="Thioredoxin-like"/>
    <property type="match status" value="1"/>
</dbReference>
<organism evidence="9 10">
    <name type="scientific">Falsiroseomonas tokyonensis</name>
    <dbReference type="NCBI Taxonomy" id="430521"/>
    <lineage>
        <taxon>Bacteria</taxon>
        <taxon>Pseudomonadati</taxon>
        <taxon>Pseudomonadota</taxon>
        <taxon>Alphaproteobacteria</taxon>
        <taxon>Acetobacterales</taxon>
        <taxon>Roseomonadaceae</taxon>
        <taxon>Falsiroseomonas</taxon>
    </lineage>
</organism>
<keyword evidence="7" id="KW-0812">Transmembrane</keyword>
<dbReference type="Proteomes" id="UP001595420">
    <property type="component" value="Unassembled WGS sequence"/>
</dbReference>
<keyword evidence="7" id="KW-1133">Transmembrane helix</keyword>
<dbReference type="InterPro" id="IPR017937">
    <property type="entry name" value="Thioredoxin_CS"/>
</dbReference>
<dbReference type="RefSeq" id="WP_246603377.1">
    <property type="nucleotide sequence ID" value="NZ_JAFNJS010000018.1"/>
</dbReference>
<keyword evidence="5" id="KW-0676">Redox-active center</keyword>
<accession>A0ABV7C247</accession>
<sequence length="218" mass="23467">MTASRNTSSDIGIMPNDAPVGATHRAPADAGRRPGYWHRRAILFAPLAVFGGLAASFAVSLGRDVRLVPSPLIGKTVPRFDLPPVQGRRLGLSDTDLRGKVSLVNVFASWCVACREEHPHLMRLAQRGVVPVHNPNYKDAPDDAAGWLDAMGDPYTRTGADRNGRAAINWGVYGLPETCVVGADGRIAFKHIGAVTPQVLEDTILSLVERLRREGMGS</sequence>
<proteinExistence type="inferred from homology"/>
<evidence type="ECO:0000256" key="1">
    <source>
        <dbReference type="ARBA" id="ARBA00004196"/>
    </source>
</evidence>
<dbReference type="InterPro" id="IPR004799">
    <property type="entry name" value="Periplasmic_diS_OxRdtase_DsbE"/>
</dbReference>
<evidence type="ECO:0000256" key="7">
    <source>
        <dbReference type="SAM" id="Phobius"/>
    </source>
</evidence>
<comment type="similarity">
    <text evidence="2">Belongs to the thioredoxin family. DsbE subfamily.</text>
</comment>
<evidence type="ECO:0000256" key="5">
    <source>
        <dbReference type="ARBA" id="ARBA00023284"/>
    </source>
</evidence>
<comment type="caution">
    <text evidence="9">The sequence shown here is derived from an EMBL/GenBank/DDBJ whole genome shotgun (WGS) entry which is preliminary data.</text>
</comment>
<gene>
    <name evidence="9" type="ORF">ACFOD3_28625</name>
</gene>
<feature type="transmembrane region" description="Helical" evidence="7">
    <location>
        <begin position="41"/>
        <end position="61"/>
    </location>
</feature>
<dbReference type="EMBL" id="JBHRSB010000018">
    <property type="protein sequence ID" value="MFC3003890.1"/>
    <property type="molecule type" value="Genomic_DNA"/>
</dbReference>
<name>A0ABV7C247_9PROT</name>
<dbReference type="PANTHER" id="PTHR42852">
    <property type="entry name" value="THIOL:DISULFIDE INTERCHANGE PROTEIN DSBE"/>
    <property type="match status" value="1"/>
</dbReference>
<feature type="compositionally biased region" description="Polar residues" evidence="6">
    <location>
        <begin position="1"/>
        <end position="10"/>
    </location>
</feature>
<dbReference type="InterPro" id="IPR036249">
    <property type="entry name" value="Thioredoxin-like_sf"/>
</dbReference>
<dbReference type="NCBIfam" id="TIGR00385">
    <property type="entry name" value="dsbE"/>
    <property type="match status" value="1"/>
</dbReference>
<dbReference type="PANTHER" id="PTHR42852:SF6">
    <property type="entry name" value="THIOL:DISULFIDE INTERCHANGE PROTEIN DSBE"/>
    <property type="match status" value="1"/>
</dbReference>
<dbReference type="InterPro" id="IPR013766">
    <property type="entry name" value="Thioredoxin_domain"/>
</dbReference>
<evidence type="ECO:0000256" key="4">
    <source>
        <dbReference type="ARBA" id="ARBA00023157"/>
    </source>
</evidence>
<keyword evidence="4" id="KW-1015">Disulfide bond</keyword>
<dbReference type="InterPro" id="IPR050553">
    <property type="entry name" value="Thioredoxin_ResA/DsbE_sf"/>
</dbReference>
<dbReference type="Gene3D" id="3.40.30.10">
    <property type="entry name" value="Glutaredoxin"/>
    <property type="match status" value="1"/>
</dbReference>
<evidence type="ECO:0000313" key="9">
    <source>
        <dbReference type="EMBL" id="MFC3003890.1"/>
    </source>
</evidence>
<keyword evidence="3" id="KW-0201">Cytochrome c-type biogenesis</keyword>
<dbReference type="PROSITE" id="PS00194">
    <property type="entry name" value="THIOREDOXIN_1"/>
    <property type="match status" value="1"/>
</dbReference>
<dbReference type="InterPro" id="IPR013740">
    <property type="entry name" value="Redoxin"/>
</dbReference>
<keyword evidence="10" id="KW-1185">Reference proteome</keyword>
<comment type="subcellular location">
    <subcellularLocation>
        <location evidence="1">Cell envelope</location>
    </subcellularLocation>
</comment>
<protein>
    <submittedName>
        <fullName evidence="9">DsbE family thiol:disulfide interchange protein</fullName>
    </submittedName>
</protein>
<dbReference type="CDD" id="cd03010">
    <property type="entry name" value="TlpA_like_DsbE"/>
    <property type="match status" value="1"/>
</dbReference>
<evidence type="ECO:0000313" key="10">
    <source>
        <dbReference type="Proteomes" id="UP001595420"/>
    </source>
</evidence>
<dbReference type="PROSITE" id="PS51352">
    <property type="entry name" value="THIOREDOXIN_2"/>
    <property type="match status" value="1"/>
</dbReference>
<evidence type="ECO:0000256" key="2">
    <source>
        <dbReference type="ARBA" id="ARBA00007758"/>
    </source>
</evidence>
<keyword evidence="7" id="KW-0472">Membrane</keyword>
<feature type="domain" description="Thioredoxin" evidence="8">
    <location>
        <begin position="71"/>
        <end position="209"/>
    </location>
</feature>